<organism evidence="1 2">
    <name type="scientific">Gordonia effusa NBRC 100432</name>
    <dbReference type="NCBI Taxonomy" id="1077974"/>
    <lineage>
        <taxon>Bacteria</taxon>
        <taxon>Bacillati</taxon>
        <taxon>Actinomycetota</taxon>
        <taxon>Actinomycetes</taxon>
        <taxon>Mycobacteriales</taxon>
        <taxon>Gordoniaceae</taxon>
        <taxon>Gordonia</taxon>
    </lineage>
</organism>
<dbReference type="Proteomes" id="UP000035034">
    <property type="component" value="Unassembled WGS sequence"/>
</dbReference>
<evidence type="ECO:0008006" key="3">
    <source>
        <dbReference type="Google" id="ProtNLM"/>
    </source>
</evidence>
<dbReference type="InterPro" id="IPR036890">
    <property type="entry name" value="HATPase_C_sf"/>
</dbReference>
<name>H0QY08_9ACTN</name>
<dbReference type="RefSeq" id="WP_007317046.1">
    <property type="nucleotide sequence ID" value="NZ_BAEH01000037.1"/>
</dbReference>
<gene>
    <name evidence="1" type="ORF">GOEFS_037_00120</name>
</gene>
<reference evidence="1 2" key="1">
    <citation type="submission" date="2011-12" db="EMBL/GenBank/DDBJ databases">
        <title>Whole genome shotgun sequence of Gordonia effusa NBRC 100432.</title>
        <authorList>
            <person name="Yoshida I."/>
            <person name="Takarada H."/>
            <person name="Hosoyama A."/>
            <person name="Tsuchikane K."/>
            <person name="Katsumata H."/>
            <person name="Yamazaki S."/>
            <person name="Fujita N."/>
        </authorList>
    </citation>
    <scope>NUCLEOTIDE SEQUENCE [LARGE SCALE GENOMIC DNA]</scope>
    <source>
        <strain evidence="1 2">NBRC 100432</strain>
    </source>
</reference>
<dbReference type="NCBIfam" id="NF047352">
    <property type="entry name" value="P_loop_sacsin"/>
    <property type="match status" value="1"/>
</dbReference>
<protein>
    <recommendedName>
        <fullName evidence="3">ATP-binding protein</fullName>
    </recommendedName>
</protein>
<evidence type="ECO:0000313" key="1">
    <source>
        <dbReference type="EMBL" id="GAB17709.1"/>
    </source>
</evidence>
<evidence type="ECO:0000313" key="2">
    <source>
        <dbReference type="Proteomes" id="UP000035034"/>
    </source>
</evidence>
<dbReference type="eggNOG" id="COG3225">
    <property type="taxonomic scope" value="Bacteria"/>
</dbReference>
<dbReference type="EMBL" id="BAEH01000037">
    <property type="protein sequence ID" value="GAB17709.1"/>
    <property type="molecule type" value="Genomic_DNA"/>
</dbReference>
<proteinExistence type="predicted"/>
<dbReference type="STRING" id="1077974.GOEFS_037_00120"/>
<dbReference type="SUPFAM" id="SSF55874">
    <property type="entry name" value="ATPase domain of HSP90 chaperone/DNA topoisomerase II/histidine kinase"/>
    <property type="match status" value="1"/>
</dbReference>
<dbReference type="OrthoDB" id="3201966at2"/>
<accession>H0QY08</accession>
<dbReference type="Gene3D" id="3.30.565.10">
    <property type="entry name" value="Histidine kinase-like ATPase, C-terminal domain"/>
    <property type="match status" value="1"/>
</dbReference>
<sequence>MVDPALANDPFGLAALRDSTLSAWQSSPTRLAEDIATEHDLAAIGYRDRLLIELAANAADAATAADIAGRLSIWLDDERTLVVANTGADLSSAGVASLLAVRVSPKHSGADESAALVGRFGVGFSAVATVADIVEIRSGTGSIVFDRNRSALSVDAVDAPLLRMAWPSDVPPPDGFDTAVVLHLRDDVDAAALLDTMSSSVADLLLELPALEQISVADMTTTRRRRNLAPGIDEITLHAGQGNSRCWLQATARSGGRDGAPGNRWLVETVDGVPRPYVTDFLRAPTETDIGLSLPARCIASVAVTPDRRQLYPGTDIAVAAVGFIELVRAVAPAHRAALIPAAGLACNDVDAALREAVTARLRTQRWLPRAYVEDGEDADVAGEAALVFPDVSTDLGELTGQVLANLVTPELSETRMMARLRTVGATAISLADLAAELAAVNQPADWWQRLYEALSPYVGSAHDVEDLGALPIPRADGRMNFGARGLYLPAPGVSGVGWLPTVADGAVHPLLERLGALPVSVSDMLSADSLRAAVEALDDALDDLDFDDKADALAADVLALIAADPHAGIPEWLAGLPIRDADGELARADELLLPDSPLATVLVADSPFGMVDGDLVERYGVDALRRLGVGWGFCLLHDDLPTGPDHDLPDEEQWWDGLATQPAELWAVRDLDLVAEDRWRDALSLLADDPRIAATLVDADGYTCWWLRTFARIDGRELARWRAPGDVDLDEVLDALDHPNADVFGAALGQLPVRGQATALAIVEGLGDAARTVSPGQSIRAYCALAQAISDSVVDDNELAELDPIAVRAFDGGVVGESALVVDRPWLLQVIDPAIAVVVTVPVEQAAAQTIADAFDLRLASEGLAVEITAPGDVTTWASSVAALSFVAQRGAEVPHGEVRLHDRLTVRVRDDESTRDVDVSWWVDDAGVTHLQRFTMMS</sequence>
<keyword evidence="2" id="KW-1185">Reference proteome</keyword>
<comment type="caution">
    <text evidence="1">The sequence shown here is derived from an EMBL/GenBank/DDBJ whole genome shotgun (WGS) entry which is preliminary data.</text>
</comment>
<dbReference type="AlphaFoldDB" id="H0QY08"/>